<evidence type="ECO:0000313" key="1">
    <source>
        <dbReference type="EMBL" id="PIC24376.1"/>
    </source>
</evidence>
<organism evidence="1 2">
    <name type="scientific">Caenorhabditis nigoni</name>
    <dbReference type="NCBI Taxonomy" id="1611254"/>
    <lineage>
        <taxon>Eukaryota</taxon>
        <taxon>Metazoa</taxon>
        <taxon>Ecdysozoa</taxon>
        <taxon>Nematoda</taxon>
        <taxon>Chromadorea</taxon>
        <taxon>Rhabditida</taxon>
        <taxon>Rhabditina</taxon>
        <taxon>Rhabditomorpha</taxon>
        <taxon>Rhabditoidea</taxon>
        <taxon>Rhabditidae</taxon>
        <taxon>Peloderinae</taxon>
        <taxon>Caenorhabditis</taxon>
    </lineage>
</organism>
<dbReference type="OrthoDB" id="10563523at2759"/>
<name>A0A2G5TBD6_9PELO</name>
<dbReference type="EMBL" id="PDUG01000005">
    <property type="protein sequence ID" value="PIC24376.1"/>
    <property type="molecule type" value="Genomic_DNA"/>
</dbReference>
<proteinExistence type="predicted"/>
<evidence type="ECO:0000313" key="2">
    <source>
        <dbReference type="Proteomes" id="UP000230233"/>
    </source>
</evidence>
<comment type="caution">
    <text evidence="1">The sequence shown here is derived from an EMBL/GenBank/DDBJ whole genome shotgun (WGS) entry which is preliminary data.</text>
</comment>
<gene>
    <name evidence="1" type="primary">Cnig_chr_V.g17739</name>
    <name evidence="1" type="ORF">B9Z55_017739</name>
</gene>
<protein>
    <submittedName>
        <fullName evidence="1">Uncharacterized protein</fullName>
    </submittedName>
</protein>
<keyword evidence="2" id="KW-1185">Reference proteome</keyword>
<dbReference type="AlphaFoldDB" id="A0A2G5TBD6"/>
<reference evidence="2" key="1">
    <citation type="submission" date="2017-10" db="EMBL/GenBank/DDBJ databases">
        <title>Rapid genome shrinkage in a self-fertile nematode reveals novel sperm competition proteins.</title>
        <authorList>
            <person name="Yin D."/>
            <person name="Schwarz E.M."/>
            <person name="Thomas C.G."/>
            <person name="Felde R.L."/>
            <person name="Korf I.F."/>
            <person name="Cutter A.D."/>
            <person name="Schartner C.M."/>
            <person name="Ralston E.J."/>
            <person name="Meyer B.J."/>
            <person name="Haag E.S."/>
        </authorList>
    </citation>
    <scope>NUCLEOTIDE SEQUENCE [LARGE SCALE GENOMIC DNA]</scope>
    <source>
        <strain evidence="2">JU1422</strain>
    </source>
</reference>
<accession>A0A2G5TBD6</accession>
<sequence>MFATPCSWFYINKRSDAYCNHALKPVAVATWQLPIRRLTLQTVSWCVPDLLRAFIPARSSSTLLRKQSSYLSKDECYAGSVYSRLLVDRRDILLGDLQLLSDVPGAFDVILVSR</sequence>
<dbReference type="Proteomes" id="UP000230233">
    <property type="component" value="Chromosome V"/>
</dbReference>